<sequence>MKIRIGRKASDFIVSFYIIGTLGLRLYLEPQLHGHFLVSVSLGAFGLLFLWALIKSGFLNPGFFGMWPGEEEEQAAA</sequence>
<dbReference type="AlphaFoldDB" id="A0A5C6S5S5"/>
<evidence type="ECO:0000313" key="2">
    <source>
        <dbReference type="EMBL" id="TXB70188.1"/>
    </source>
</evidence>
<feature type="transmembrane region" description="Helical" evidence="1">
    <location>
        <begin position="34"/>
        <end position="54"/>
    </location>
</feature>
<dbReference type="Proteomes" id="UP000321580">
    <property type="component" value="Unassembled WGS sequence"/>
</dbReference>
<evidence type="ECO:0000256" key="1">
    <source>
        <dbReference type="SAM" id="Phobius"/>
    </source>
</evidence>
<proteinExistence type="predicted"/>
<accession>A0A5C6S5S5</accession>
<organism evidence="2 3">
    <name type="scientific">Phaeodactylibacter luteus</name>
    <dbReference type="NCBI Taxonomy" id="1564516"/>
    <lineage>
        <taxon>Bacteria</taxon>
        <taxon>Pseudomonadati</taxon>
        <taxon>Bacteroidota</taxon>
        <taxon>Saprospiria</taxon>
        <taxon>Saprospirales</taxon>
        <taxon>Haliscomenobacteraceae</taxon>
        <taxon>Phaeodactylibacter</taxon>
    </lineage>
</organism>
<reference evidence="2 3" key="1">
    <citation type="submission" date="2019-08" db="EMBL/GenBank/DDBJ databases">
        <title>Genome of Phaeodactylibacter luteus.</title>
        <authorList>
            <person name="Bowman J.P."/>
        </authorList>
    </citation>
    <scope>NUCLEOTIDE SEQUENCE [LARGE SCALE GENOMIC DNA]</scope>
    <source>
        <strain evidence="2 3">KCTC 42180</strain>
    </source>
</reference>
<keyword evidence="3" id="KW-1185">Reference proteome</keyword>
<keyword evidence="1" id="KW-0472">Membrane</keyword>
<dbReference type="RefSeq" id="WP_147165420.1">
    <property type="nucleotide sequence ID" value="NZ_VOOR01000001.1"/>
</dbReference>
<gene>
    <name evidence="2" type="ORF">FRY97_00340</name>
</gene>
<dbReference type="OrthoDB" id="1190857at2"/>
<keyword evidence="1" id="KW-0812">Transmembrane</keyword>
<dbReference type="EMBL" id="VOOR01000001">
    <property type="protein sequence ID" value="TXB70188.1"/>
    <property type="molecule type" value="Genomic_DNA"/>
</dbReference>
<name>A0A5C6S5S5_9BACT</name>
<feature type="transmembrane region" description="Helical" evidence="1">
    <location>
        <begin position="12"/>
        <end position="28"/>
    </location>
</feature>
<evidence type="ECO:0000313" key="3">
    <source>
        <dbReference type="Proteomes" id="UP000321580"/>
    </source>
</evidence>
<protein>
    <submittedName>
        <fullName evidence="2">Uncharacterized protein</fullName>
    </submittedName>
</protein>
<keyword evidence="1" id="KW-1133">Transmembrane helix</keyword>
<comment type="caution">
    <text evidence="2">The sequence shown here is derived from an EMBL/GenBank/DDBJ whole genome shotgun (WGS) entry which is preliminary data.</text>
</comment>